<proteinExistence type="predicted"/>
<dbReference type="AlphaFoldDB" id="A0A7J8DXN1"/>
<reference evidence="2 3" key="1">
    <citation type="journal article" date="2020" name="Nature">
        <title>Six reference-quality genomes reveal evolution of bat adaptations.</title>
        <authorList>
            <person name="Jebb D."/>
            <person name="Huang Z."/>
            <person name="Pippel M."/>
            <person name="Hughes G.M."/>
            <person name="Lavrichenko K."/>
            <person name="Devanna P."/>
            <person name="Winkler S."/>
            <person name="Jermiin L.S."/>
            <person name="Skirmuntt E.C."/>
            <person name="Katzourakis A."/>
            <person name="Burkitt-Gray L."/>
            <person name="Ray D.A."/>
            <person name="Sullivan K.A.M."/>
            <person name="Roscito J.G."/>
            <person name="Kirilenko B.M."/>
            <person name="Davalos L.M."/>
            <person name="Corthals A.P."/>
            <person name="Power M.L."/>
            <person name="Jones G."/>
            <person name="Ransome R.D."/>
            <person name="Dechmann D.K.N."/>
            <person name="Locatelli A.G."/>
            <person name="Puechmaille S.J."/>
            <person name="Fedrigo O."/>
            <person name="Jarvis E.D."/>
            <person name="Hiller M."/>
            <person name="Vernes S.C."/>
            <person name="Myers E.W."/>
            <person name="Teeling E.C."/>
        </authorList>
    </citation>
    <scope>NUCLEOTIDE SEQUENCE [LARGE SCALE GENOMIC DNA]</scope>
    <source>
        <strain evidence="2">MRouAeg1</strain>
        <tissue evidence="2">Muscle</tissue>
    </source>
</reference>
<evidence type="ECO:0000313" key="2">
    <source>
        <dbReference type="EMBL" id="KAF6427779.1"/>
    </source>
</evidence>
<evidence type="ECO:0000256" key="1">
    <source>
        <dbReference type="SAM" id="MobiDB-lite"/>
    </source>
</evidence>
<gene>
    <name evidence="2" type="ORF">HJG63_008268</name>
</gene>
<feature type="compositionally biased region" description="Polar residues" evidence="1">
    <location>
        <begin position="8"/>
        <end position="33"/>
    </location>
</feature>
<name>A0A7J8DXN1_ROUAE</name>
<keyword evidence="3" id="KW-1185">Reference proteome</keyword>
<sequence>MGAEKNKNNPTNSPEKPSVSSQRPGTGKPSNSEAVWKRCTLAQHHRKSMRLPTPDGGRGAPRRCLRAGARDGSGELGPSLVVMRPPPRGVGGESGPSPLPTGARPPLTARCQGDPAGNPAPAPARQSPGALLTAGVSEETPTSTPDSKEALPPPRGRAS</sequence>
<organism evidence="2 3">
    <name type="scientific">Rousettus aegyptiacus</name>
    <name type="common">Egyptian fruit bat</name>
    <name type="synonym">Pteropus aegyptiacus</name>
    <dbReference type="NCBI Taxonomy" id="9407"/>
    <lineage>
        <taxon>Eukaryota</taxon>
        <taxon>Metazoa</taxon>
        <taxon>Chordata</taxon>
        <taxon>Craniata</taxon>
        <taxon>Vertebrata</taxon>
        <taxon>Euteleostomi</taxon>
        <taxon>Mammalia</taxon>
        <taxon>Eutheria</taxon>
        <taxon>Laurasiatheria</taxon>
        <taxon>Chiroptera</taxon>
        <taxon>Yinpterochiroptera</taxon>
        <taxon>Pteropodoidea</taxon>
        <taxon>Pteropodidae</taxon>
        <taxon>Rousettinae</taxon>
        <taxon>Rousettus</taxon>
    </lineage>
</organism>
<dbReference type="Proteomes" id="UP000593571">
    <property type="component" value="Unassembled WGS sequence"/>
</dbReference>
<protein>
    <submittedName>
        <fullName evidence="2">Uncharacterized protein</fullName>
    </submittedName>
</protein>
<feature type="region of interest" description="Disordered" evidence="1">
    <location>
        <begin position="1"/>
        <end position="159"/>
    </location>
</feature>
<evidence type="ECO:0000313" key="3">
    <source>
        <dbReference type="Proteomes" id="UP000593571"/>
    </source>
</evidence>
<comment type="caution">
    <text evidence="2">The sequence shown here is derived from an EMBL/GenBank/DDBJ whole genome shotgun (WGS) entry which is preliminary data.</text>
</comment>
<accession>A0A7J8DXN1</accession>
<dbReference type="EMBL" id="JACASE010000011">
    <property type="protein sequence ID" value="KAF6427779.1"/>
    <property type="molecule type" value="Genomic_DNA"/>
</dbReference>